<keyword evidence="1" id="KW-0812">Transmembrane</keyword>
<feature type="transmembrane region" description="Helical" evidence="1">
    <location>
        <begin position="30"/>
        <end position="52"/>
    </location>
</feature>
<dbReference type="EMBL" id="BPVZ01000112">
    <property type="protein sequence ID" value="GKV35670.1"/>
    <property type="molecule type" value="Genomic_DNA"/>
</dbReference>
<organism evidence="2 3">
    <name type="scientific">Rubroshorea leprosula</name>
    <dbReference type="NCBI Taxonomy" id="152421"/>
    <lineage>
        <taxon>Eukaryota</taxon>
        <taxon>Viridiplantae</taxon>
        <taxon>Streptophyta</taxon>
        <taxon>Embryophyta</taxon>
        <taxon>Tracheophyta</taxon>
        <taxon>Spermatophyta</taxon>
        <taxon>Magnoliopsida</taxon>
        <taxon>eudicotyledons</taxon>
        <taxon>Gunneridae</taxon>
        <taxon>Pentapetalae</taxon>
        <taxon>rosids</taxon>
        <taxon>malvids</taxon>
        <taxon>Malvales</taxon>
        <taxon>Dipterocarpaceae</taxon>
        <taxon>Rubroshorea</taxon>
    </lineage>
</organism>
<dbReference type="Proteomes" id="UP001054252">
    <property type="component" value="Unassembled WGS sequence"/>
</dbReference>
<accession>A0AAV5LF19</accession>
<protein>
    <submittedName>
        <fullName evidence="2">Uncharacterized protein</fullName>
    </submittedName>
</protein>
<evidence type="ECO:0000256" key="1">
    <source>
        <dbReference type="SAM" id="Phobius"/>
    </source>
</evidence>
<comment type="caution">
    <text evidence="2">The sequence shown here is derived from an EMBL/GenBank/DDBJ whole genome shotgun (WGS) entry which is preliminary data.</text>
</comment>
<evidence type="ECO:0000313" key="3">
    <source>
        <dbReference type="Proteomes" id="UP001054252"/>
    </source>
</evidence>
<keyword evidence="1" id="KW-1133">Transmembrane helix</keyword>
<feature type="transmembrane region" description="Helical" evidence="1">
    <location>
        <begin position="7"/>
        <end position="24"/>
    </location>
</feature>
<proteinExistence type="predicted"/>
<evidence type="ECO:0000313" key="2">
    <source>
        <dbReference type="EMBL" id="GKV35670.1"/>
    </source>
</evidence>
<sequence>MQSILQLFGWKIIHLQVFCNIFYANSLRSILVTLVVFALVFSPLLLCDAVRITSPGFFGPKRPICPACVCCQAAPPGSCCSCCASTVGPESQNESP</sequence>
<dbReference type="AlphaFoldDB" id="A0AAV5LF19"/>
<keyword evidence="3" id="KW-1185">Reference proteome</keyword>
<name>A0AAV5LF19_9ROSI</name>
<dbReference type="PANTHER" id="PTHR36328:SF7">
    <property type="entry name" value="TRANSMEMBRANE PROTEIN"/>
    <property type="match status" value="1"/>
</dbReference>
<reference evidence="2 3" key="1">
    <citation type="journal article" date="2021" name="Commun. Biol.">
        <title>The genome of Shorea leprosula (Dipterocarpaceae) highlights the ecological relevance of drought in aseasonal tropical rainforests.</title>
        <authorList>
            <person name="Ng K.K.S."/>
            <person name="Kobayashi M.J."/>
            <person name="Fawcett J.A."/>
            <person name="Hatakeyama M."/>
            <person name="Paape T."/>
            <person name="Ng C.H."/>
            <person name="Ang C.C."/>
            <person name="Tnah L.H."/>
            <person name="Lee C.T."/>
            <person name="Nishiyama T."/>
            <person name="Sese J."/>
            <person name="O'Brien M.J."/>
            <person name="Copetti D."/>
            <person name="Mohd Noor M.I."/>
            <person name="Ong R.C."/>
            <person name="Putra M."/>
            <person name="Sireger I.Z."/>
            <person name="Indrioko S."/>
            <person name="Kosugi Y."/>
            <person name="Izuno A."/>
            <person name="Isagi Y."/>
            <person name="Lee S.L."/>
            <person name="Shimizu K.K."/>
        </authorList>
    </citation>
    <scope>NUCLEOTIDE SEQUENCE [LARGE SCALE GENOMIC DNA]</scope>
    <source>
        <strain evidence="2">214</strain>
    </source>
</reference>
<gene>
    <name evidence="2" type="ORF">SLEP1_g43909</name>
</gene>
<dbReference type="PANTHER" id="PTHR36328">
    <property type="entry name" value="TRANSMEMBRANE PROTEIN"/>
    <property type="match status" value="1"/>
</dbReference>
<keyword evidence="1" id="KW-0472">Membrane</keyword>